<dbReference type="RefSeq" id="XP_033395913.1">
    <property type="nucleotide sequence ID" value="XM_033539162.1"/>
</dbReference>
<dbReference type="Gene3D" id="3.10.490.10">
    <property type="entry name" value="Gamma-glutamyl cyclotransferase-like"/>
    <property type="match status" value="1"/>
</dbReference>
<protein>
    <recommendedName>
        <fullName evidence="3">Putative gamma-glutamylcyclotransferase</fullName>
    </recommendedName>
</protein>
<comment type="similarity">
    <text evidence="1">Belongs to the gamma-glutamylcyclotransferase family.</text>
</comment>
<dbReference type="InterPro" id="IPR045038">
    <property type="entry name" value="AIG2-like"/>
</dbReference>
<evidence type="ECO:0000256" key="3">
    <source>
        <dbReference type="ARBA" id="ARBA00030602"/>
    </source>
</evidence>
<dbReference type="InterPro" id="IPR036568">
    <property type="entry name" value="GGCT-like_sf"/>
</dbReference>
<dbReference type="PANTHER" id="PTHR31544:SF2">
    <property type="entry name" value="AIG2-LIKE PROTEIN D"/>
    <property type="match status" value="1"/>
</dbReference>
<dbReference type="InterPro" id="IPR013024">
    <property type="entry name" value="GGCT-like"/>
</dbReference>
<sequence>MGDHKAFFYGTRQCPKPSAPACLTPPSTTGTLMAPAVLHRVCHGTPTPNDFQKSLLTARPALLPSYRRHKVRFADYPAILPDVDPAACVRGTFVTGLTDGDIWRLDLFEGSEYKRERVRVKVLAADGGIDAAGVAHHDTKETGEEVEVETYVWIAGKHKLEDEEWDFDEFVREKIGRWVGRGANEEYAGTSLTSTYTEVDDAVAAQGHDPTGGRAGDGWR</sequence>
<dbReference type="GeneID" id="54296658"/>
<feature type="domain" description="Gamma-glutamylcyclotransferase AIG2-like" evidence="4">
    <location>
        <begin position="30"/>
        <end position="166"/>
    </location>
</feature>
<dbReference type="OrthoDB" id="1044435at2759"/>
<dbReference type="PANTHER" id="PTHR31544">
    <property type="entry name" value="AIG2-LIKE PROTEIN D"/>
    <property type="match status" value="1"/>
</dbReference>
<proteinExistence type="inferred from homology"/>
<dbReference type="SUPFAM" id="SSF110857">
    <property type="entry name" value="Gamma-glutamyl cyclotransferase-like"/>
    <property type="match status" value="1"/>
</dbReference>
<evidence type="ECO:0000313" key="5">
    <source>
        <dbReference type="EMBL" id="KAF2140200.1"/>
    </source>
</evidence>
<dbReference type="AlphaFoldDB" id="A0A6A6B7Y7"/>
<keyword evidence="2" id="KW-0808">Transferase</keyword>
<dbReference type="InterPro" id="IPR009288">
    <property type="entry name" value="AIG2-like_dom"/>
</dbReference>
<evidence type="ECO:0000259" key="4">
    <source>
        <dbReference type="Pfam" id="PF06094"/>
    </source>
</evidence>
<evidence type="ECO:0000313" key="6">
    <source>
        <dbReference type="Proteomes" id="UP000799438"/>
    </source>
</evidence>
<evidence type="ECO:0000256" key="2">
    <source>
        <dbReference type="ARBA" id="ARBA00022679"/>
    </source>
</evidence>
<dbReference type="Proteomes" id="UP000799438">
    <property type="component" value="Unassembled WGS sequence"/>
</dbReference>
<dbReference type="Pfam" id="PF06094">
    <property type="entry name" value="GGACT"/>
    <property type="match status" value="1"/>
</dbReference>
<accession>A0A6A6B7Y7</accession>
<reference evidence="5" key="1">
    <citation type="journal article" date="2020" name="Stud. Mycol.">
        <title>101 Dothideomycetes genomes: a test case for predicting lifestyles and emergence of pathogens.</title>
        <authorList>
            <person name="Haridas S."/>
            <person name="Albert R."/>
            <person name="Binder M."/>
            <person name="Bloem J."/>
            <person name="Labutti K."/>
            <person name="Salamov A."/>
            <person name="Andreopoulos B."/>
            <person name="Baker S."/>
            <person name="Barry K."/>
            <person name="Bills G."/>
            <person name="Bluhm B."/>
            <person name="Cannon C."/>
            <person name="Castanera R."/>
            <person name="Culley D."/>
            <person name="Daum C."/>
            <person name="Ezra D."/>
            <person name="Gonzalez J."/>
            <person name="Henrissat B."/>
            <person name="Kuo A."/>
            <person name="Liang C."/>
            <person name="Lipzen A."/>
            <person name="Lutzoni F."/>
            <person name="Magnuson J."/>
            <person name="Mondo S."/>
            <person name="Nolan M."/>
            <person name="Ohm R."/>
            <person name="Pangilinan J."/>
            <person name="Park H.-J."/>
            <person name="Ramirez L."/>
            <person name="Alfaro M."/>
            <person name="Sun H."/>
            <person name="Tritt A."/>
            <person name="Yoshinaga Y."/>
            <person name="Zwiers L.-H."/>
            <person name="Turgeon B."/>
            <person name="Goodwin S."/>
            <person name="Spatafora J."/>
            <person name="Crous P."/>
            <person name="Grigoriev I."/>
        </authorList>
    </citation>
    <scope>NUCLEOTIDE SEQUENCE</scope>
    <source>
        <strain evidence="5">CBS 121167</strain>
    </source>
</reference>
<evidence type="ECO:0000256" key="1">
    <source>
        <dbReference type="ARBA" id="ARBA00008861"/>
    </source>
</evidence>
<keyword evidence="6" id="KW-1185">Reference proteome</keyword>
<organism evidence="5 6">
    <name type="scientific">Aplosporella prunicola CBS 121167</name>
    <dbReference type="NCBI Taxonomy" id="1176127"/>
    <lineage>
        <taxon>Eukaryota</taxon>
        <taxon>Fungi</taxon>
        <taxon>Dikarya</taxon>
        <taxon>Ascomycota</taxon>
        <taxon>Pezizomycotina</taxon>
        <taxon>Dothideomycetes</taxon>
        <taxon>Dothideomycetes incertae sedis</taxon>
        <taxon>Botryosphaeriales</taxon>
        <taxon>Aplosporellaceae</taxon>
        <taxon>Aplosporella</taxon>
    </lineage>
</organism>
<name>A0A6A6B7Y7_9PEZI</name>
<dbReference type="CDD" id="cd06661">
    <property type="entry name" value="GGCT_like"/>
    <property type="match status" value="1"/>
</dbReference>
<dbReference type="EMBL" id="ML995490">
    <property type="protein sequence ID" value="KAF2140200.1"/>
    <property type="molecule type" value="Genomic_DNA"/>
</dbReference>
<gene>
    <name evidence="5" type="ORF">K452DRAFT_273808</name>
</gene>
<dbReference type="GO" id="GO:0016740">
    <property type="term" value="F:transferase activity"/>
    <property type="evidence" value="ECO:0007669"/>
    <property type="project" value="UniProtKB-KW"/>
</dbReference>